<sequence length="178" mass="20910">MDPCTRPKKIILKEISEMEVLPANPKNIAEVHETLNNINTNTKQGEPFLLINDEEKHIIIVTCESNMRFLCEIDDLYMDGTFKYAASFFMQMFTIHGIKNGHYIPLAWYRQLQKLGLSTEYQNQSSKISIWIRHTFGLLFLEPTEVNAECFVEDFMLNRPIDERVEKYSDYLLGRELH</sequence>
<protein>
    <submittedName>
        <fullName evidence="1">FLYWCH-type domain-containing protein</fullName>
    </submittedName>
</protein>
<reference evidence="1 2" key="1">
    <citation type="submission" date="2019-08" db="EMBL/GenBank/DDBJ databases">
        <title>Whole genome of Aphis craccivora.</title>
        <authorList>
            <person name="Voronova N.V."/>
            <person name="Shulinski R.S."/>
            <person name="Bandarenka Y.V."/>
            <person name="Zhorov D.G."/>
            <person name="Warner D."/>
        </authorList>
    </citation>
    <scope>NUCLEOTIDE SEQUENCE [LARGE SCALE GENOMIC DNA]</scope>
    <source>
        <strain evidence="1">180601</strain>
        <tissue evidence="1">Whole Body</tissue>
    </source>
</reference>
<dbReference type="EMBL" id="VUJU01002223">
    <property type="protein sequence ID" value="KAF0762090.1"/>
    <property type="molecule type" value="Genomic_DNA"/>
</dbReference>
<accession>A0A6G0YVR6</accession>
<name>A0A6G0YVR6_APHCR</name>
<evidence type="ECO:0000313" key="1">
    <source>
        <dbReference type="EMBL" id="KAF0762090.1"/>
    </source>
</evidence>
<proteinExistence type="predicted"/>
<dbReference type="OrthoDB" id="6625776at2759"/>
<gene>
    <name evidence="1" type="ORF">FWK35_00008173</name>
</gene>
<keyword evidence="2" id="KW-1185">Reference proteome</keyword>
<comment type="caution">
    <text evidence="1">The sequence shown here is derived from an EMBL/GenBank/DDBJ whole genome shotgun (WGS) entry which is preliminary data.</text>
</comment>
<dbReference type="AlphaFoldDB" id="A0A6G0YVR6"/>
<organism evidence="1 2">
    <name type="scientific">Aphis craccivora</name>
    <name type="common">Cowpea aphid</name>
    <dbReference type="NCBI Taxonomy" id="307492"/>
    <lineage>
        <taxon>Eukaryota</taxon>
        <taxon>Metazoa</taxon>
        <taxon>Ecdysozoa</taxon>
        <taxon>Arthropoda</taxon>
        <taxon>Hexapoda</taxon>
        <taxon>Insecta</taxon>
        <taxon>Pterygota</taxon>
        <taxon>Neoptera</taxon>
        <taxon>Paraneoptera</taxon>
        <taxon>Hemiptera</taxon>
        <taxon>Sternorrhyncha</taxon>
        <taxon>Aphidomorpha</taxon>
        <taxon>Aphidoidea</taxon>
        <taxon>Aphididae</taxon>
        <taxon>Aphidini</taxon>
        <taxon>Aphis</taxon>
        <taxon>Aphis</taxon>
    </lineage>
</organism>
<evidence type="ECO:0000313" key="2">
    <source>
        <dbReference type="Proteomes" id="UP000478052"/>
    </source>
</evidence>
<dbReference type="Proteomes" id="UP000478052">
    <property type="component" value="Unassembled WGS sequence"/>
</dbReference>